<dbReference type="Gene3D" id="3.30.70.270">
    <property type="match status" value="1"/>
</dbReference>
<organism evidence="3 4">
    <name type="scientific">Agathobacter rectalis</name>
    <dbReference type="NCBI Taxonomy" id="39491"/>
    <lineage>
        <taxon>Bacteria</taxon>
        <taxon>Bacillati</taxon>
        <taxon>Bacillota</taxon>
        <taxon>Clostridia</taxon>
        <taxon>Lachnospirales</taxon>
        <taxon>Lachnospiraceae</taxon>
        <taxon>Agathobacter</taxon>
    </lineage>
</organism>
<dbReference type="PANTHER" id="PTHR45138">
    <property type="entry name" value="REGULATORY COMPONENTS OF SENSORY TRANSDUCTION SYSTEM"/>
    <property type="match status" value="1"/>
</dbReference>
<dbReference type="InterPro" id="IPR050469">
    <property type="entry name" value="Diguanylate_Cyclase"/>
</dbReference>
<dbReference type="Proteomes" id="UP000266698">
    <property type="component" value="Unassembled WGS sequence"/>
</dbReference>
<keyword evidence="1" id="KW-0472">Membrane</keyword>
<dbReference type="PANTHER" id="PTHR45138:SF6">
    <property type="entry name" value="DIGUANYLATE CYCLASE DGCN"/>
    <property type="match status" value="1"/>
</dbReference>
<sequence length="394" mass="44644">MVITIIVIEEILMANGLTVLMMCYLLSCRRKNRESLHTEDKVYDGIAKVNILGAVAETISFLVDGKSFIGCRQLNYISNSLCFIGTVSMGLLWCLYVNLRIYRNFKKISEKMAVVMIPWMIEVIMVLGNLIKPGIMFKVSADNVYQRTGGALAGYITLVIYLAYSLYMVYHSRKQGVNLSYFPVFYFVCICFAGVLIQLVFYGVTSSWLITAVTLIFTQMQSYAENIYMDELSGLYNRRYLKAVLAKRKNTDANSLYGIMMDVNDFKYINDSFGHSMGDKAISTMGNILFKSIPDAGIAIRYAGDEFIVLLTDADKACVLATINEINKNISRFNDSKAEPFELSVSMGYAEFGKDDNAEVFLRNMDDKMYEEKRRYHGAAPSIPELNEVYDFGR</sequence>
<gene>
    <name evidence="3" type="ORF">DW001_12645</name>
</gene>
<name>A0A396FDG8_9FIRM</name>
<comment type="caution">
    <text evidence="3">The sequence shown here is derived from an EMBL/GenBank/DDBJ whole genome shotgun (WGS) entry which is preliminary data.</text>
</comment>
<evidence type="ECO:0000313" key="4">
    <source>
        <dbReference type="Proteomes" id="UP000266698"/>
    </source>
</evidence>
<keyword evidence="1" id="KW-0812">Transmembrane</keyword>
<dbReference type="GO" id="GO:0052621">
    <property type="term" value="F:diguanylate cyclase activity"/>
    <property type="evidence" value="ECO:0007669"/>
    <property type="project" value="TreeGrafter"/>
</dbReference>
<dbReference type="PROSITE" id="PS50887">
    <property type="entry name" value="GGDEF"/>
    <property type="match status" value="1"/>
</dbReference>
<feature type="transmembrane region" description="Helical" evidence="1">
    <location>
        <begin position="182"/>
        <end position="202"/>
    </location>
</feature>
<dbReference type="GO" id="GO:1902201">
    <property type="term" value="P:negative regulation of bacterial-type flagellum-dependent cell motility"/>
    <property type="evidence" value="ECO:0007669"/>
    <property type="project" value="TreeGrafter"/>
</dbReference>
<dbReference type="Pfam" id="PF00990">
    <property type="entry name" value="GGDEF"/>
    <property type="match status" value="1"/>
</dbReference>
<dbReference type="SMART" id="SM00267">
    <property type="entry name" value="GGDEF"/>
    <property type="match status" value="1"/>
</dbReference>
<keyword evidence="1" id="KW-1133">Transmembrane helix</keyword>
<dbReference type="CDD" id="cd01949">
    <property type="entry name" value="GGDEF"/>
    <property type="match status" value="1"/>
</dbReference>
<protein>
    <submittedName>
        <fullName evidence="3">GGDEF domain-containing protein</fullName>
    </submittedName>
</protein>
<evidence type="ECO:0000259" key="2">
    <source>
        <dbReference type="PROSITE" id="PS50887"/>
    </source>
</evidence>
<feature type="transmembrane region" description="Helical" evidence="1">
    <location>
        <begin position="76"/>
        <end position="99"/>
    </location>
</feature>
<accession>A0A396FDG8</accession>
<proteinExistence type="predicted"/>
<dbReference type="InterPro" id="IPR029787">
    <property type="entry name" value="Nucleotide_cyclase"/>
</dbReference>
<dbReference type="InterPro" id="IPR000160">
    <property type="entry name" value="GGDEF_dom"/>
</dbReference>
<reference evidence="3 4" key="1">
    <citation type="submission" date="2018-08" db="EMBL/GenBank/DDBJ databases">
        <title>A genome reference for cultivated species of the human gut microbiota.</title>
        <authorList>
            <person name="Zou Y."/>
            <person name="Xue W."/>
            <person name="Luo G."/>
        </authorList>
    </citation>
    <scope>NUCLEOTIDE SEQUENCE [LARGE SCALE GENOMIC DNA]</scope>
    <source>
        <strain evidence="3 4">AF36-2BH</strain>
    </source>
</reference>
<feature type="transmembrane region" description="Helical" evidence="1">
    <location>
        <begin position="6"/>
        <end position="26"/>
    </location>
</feature>
<dbReference type="SUPFAM" id="SSF55073">
    <property type="entry name" value="Nucleotide cyclase"/>
    <property type="match status" value="1"/>
</dbReference>
<dbReference type="NCBIfam" id="TIGR00254">
    <property type="entry name" value="GGDEF"/>
    <property type="match status" value="1"/>
</dbReference>
<evidence type="ECO:0000256" key="1">
    <source>
        <dbReference type="SAM" id="Phobius"/>
    </source>
</evidence>
<evidence type="ECO:0000313" key="3">
    <source>
        <dbReference type="EMBL" id="RHL76906.1"/>
    </source>
</evidence>
<dbReference type="InterPro" id="IPR043128">
    <property type="entry name" value="Rev_trsase/Diguanyl_cyclase"/>
</dbReference>
<dbReference type="EMBL" id="QRPB01000017">
    <property type="protein sequence ID" value="RHL76906.1"/>
    <property type="molecule type" value="Genomic_DNA"/>
</dbReference>
<dbReference type="GO" id="GO:0005886">
    <property type="term" value="C:plasma membrane"/>
    <property type="evidence" value="ECO:0007669"/>
    <property type="project" value="TreeGrafter"/>
</dbReference>
<feature type="domain" description="GGDEF" evidence="2">
    <location>
        <begin position="254"/>
        <end position="386"/>
    </location>
</feature>
<feature type="transmembrane region" description="Helical" evidence="1">
    <location>
        <begin position="111"/>
        <end position="131"/>
    </location>
</feature>
<dbReference type="AlphaFoldDB" id="A0A396FDG8"/>
<dbReference type="GO" id="GO:0043709">
    <property type="term" value="P:cell adhesion involved in single-species biofilm formation"/>
    <property type="evidence" value="ECO:0007669"/>
    <property type="project" value="TreeGrafter"/>
</dbReference>
<feature type="transmembrane region" description="Helical" evidence="1">
    <location>
        <begin position="151"/>
        <end position="170"/>
    </location>
</feature>